<dbReference type="AlphaFoldDB" id="A0A1V9ZK57"/>
<dbReference type="Proteomes" id="UP000243579">
    <property type="component" value="Unassembled WGS sequence"/>
</dbReference>
<dbReference type="EMBL" id="JNBR01000089">
    <property type="protein sequence ID" value="OQR98180.1"/>
    <property type="molecule type" value="Genomic_DNA"/>
</dbReference>
<proteinExistence type="predicted"/>
<accession>A0A1V9ZK57</accession>
<dbReference type="OrthoDB" id="190072at2759"/>
<sequence>MALALRAMGFCGADDSVHPKLLQTLSAHYPWIEWGVLFRPDLEGAPRYATMDWVRRLAACATSTPMKLAGHLCGSRCQEILSGDATFVEELASLGFKRVQINATAANHVIVDAAQVDSYVANIRSCMARVPQVEWIIQCNDETKRLWQPLVASPSANMSILFDASCGLGVAMTEFPAPLPSVPCGYAGGIGPNNIREMLTRAQMASGGTPVWVDMESSLRTKVLDASGTPTDVFSIDKCFACADVGVTTFGLLLQDL</sequence>
<gene>
    <name evidence="1" type="ORF">ACHHYP_09021</name>
</gene>
<protein>
    <submittedName>
        <fullName evidence="1">Uncharacterized protein</fullName>
    </submittedName>
</protein>
<organism evidence="1 2">
    <name type="scientific">Achlya hypogyna</name>
    <name type="common">Oomycete</name>
    <name type="synonym">Protoachlya hypogyna</name>
    <dbReference type="NCBI Taxonomy" id="1202772"/>
    <lineage>
        <taxon>Eukaryota</taxon>
        <taxon>Sar</taxon>
        <taxon>Stramenopiles</taxon>
        <taxon>Oomycota</taxon>
        <taxon>Saprolegniomycetes</taxon>
        <taxon>Saprolegniales</taxon>
        <taxon>Achlyaceae</taxon>
        <taxon>Achlya</taxon>
    </lineage>
</organism>
<comment type="caution">
    <text evidence="1">The sequence shown here is derived from an EMBL/GenBank/DDBJ whole genome shotgun (WGS) entry which is preliminary data.</text>
</comment>
<name>A0A1V9ZK57_ACHHY</name>
<evidence type="ECO:0000313" key="1">
    <source>
        <dbReference type="EMBL" id="OQR98180.1"/>
    </source>
</evidence>
<evidence type="ECO:0000313" key="2">
    <source>
        <dbReference type="Proteomes" id="UP000243579"/>
    </source>
</evidence>
<reference evidence="1 2" key="1">
    <citation type="journal article" date="2014" name="Genome Biol. Evol.">
        <title>The secreted proteins of Achlya hypogyna and Thraustotheca clavata identify the ancestral oomycete secretome and reveal gene acquisitions by horizontal gene transfer.</title>
        <authorList>
            <person name="Misner I."/>
            <person name="Blouin N."/>
            <person name="Leonard G."/>
            <person name="Richards T.A."/>
            <person name="Lane C.E."/>
        </authorList>
    </citation>
    <scope>NUCLEOTIDE SEQUENCE [LARGE SCALE GENOMIC DNA]</scope>
    <source>
        <strain evidence="1 2">ATCC 48635</strain>
    </source>
</reference>
<keyword evidence="2" id="KW-1185">Reference proteome</keyword>